<dbReference type="EMBL" id="JACHWZ010000005">
    <property type="protein sequence ID" value="MBB3060612.1"/>
    <property type="molecule type" value="Genomic_DNA"/>
</dbReference>
<proteinExistence type="predicted"/>
<sequence length="78" mass="9176">MEEFTFRKTLEYDLVKLCEDDQECAAAVKAQIKGCMEISEWRNFLSNQNDEIELKRFTTEFYACIVDSEGSPYFETNL</sequence>
<reference evidence="1 2" key="1">
    <citation type="submission" date="2020-08" db="EMBL/GenBank/DDBJ databases">
        <title>Genomic Encyclopedia of Type Strains, Phase III (KMG-III): the genomes of soil and plant-associated and newly described type strains.</title>
        <authorList>
            <person name="Whitman W."/>
        </authorList>
    </citation>
    <scope>NUCLEOTIDE SEQUENCE [LARGE SCALE GENOMIC DNA]</scope>
    <source>
        <strain evidence="1 2">CECT 8799</strain>
    </source>
</reference>
<evidence type="ECO:0000313" key="2">
    <source>
        <dbReference type="Proteomes" id="UP000535937"/>
    </source>
</evidence>
<gene>
    <name evidence="1" type="ORF">FHS09_001431</name>
</gene>
<comment type="caution">
    <text evidence="1">The sequence shown here is derived from an EMBL/GenBank/DDBJ whole genome shotgun (WGS) entry which is preliminary data.</text>
</comment>
<protein>
    <submittedName>
        <fullName evidence="1">Uncharacterized protein</fullName>
    </submittedName>
</protein>
<accession>A0A7W4Z8I3</accession>
<keyword evidence="2" id="KW-1185">Reference proteome</keyword>
<dbReference type="Proteomes" id="UP000535937">
    <property type="component" value="Unassembled WGS sequence"/>
</dbReference>
<organism evidence="1 2">
    <name type="scientific">Microbulbifer rhizosphaerae</name>
    <dbReference type="NCBI Taxonomy" id="1562603"/>
    <lineage>
        <taxon>Bacteria</taxon>
        <taxon>Pseudomonadati</taxon>
        <taxon>Pseudomonadota</taxon>
        <taxon>Gammaproteobacteria</taxon>
        <taxon>Cellvibrionales</taxon>
        <taxon>Microbulbiferaceae</taxon>
        <taxon>Microbulbifer</taxon>
    </lineage>
</organism>
<evidence type="ECO:0000313" key="1">
    <source>
        <dbReference type="EMBL" id="MBB3060612.1"/>
    </source>
</evidence>
<dbReference type="AlphaFoldDB" id="A0A7W4Z8I3"/>
<name>A0A7W4Z8I3_9GAMM</name>
<dbReference type="RefSeq" id="WP_183458138.1">
    <property type="nucleotide sequence ID" value="NZ_JACHWZ010000005.1"/>
</dbReference>